<dbReference type="Gene3D" id="1.20.120.1200">
    <property type="entry name" value="NADH-ubiquinone/plastoquinone oxidoreductase chain 6, subunit NuoJ"/>
    <property type="match status" value="1"/>
</dbReference>
<dbReference type="GO" id="GO:0048038">
    <property type="term" value="F:quinone binding"/>
    <property type="evidence" value="ECO:0007669"/>
    <property type="project" value="UniProtKB-UniRule"/>
</dbReference>
<comment type="function">
    <text evidence="13">NDH-1 shuttles electrons from NADH, via FMN and iron-sulfur (Fe-S) centers, to quinones in the respiratory chain. Couples the redox reaction to proton translocation (for every two electrons transferred, four hydrogen ions are translocated across the cytoplasmic membrane), and thus conserves the redox energy in a proton gradient.</text>
</comment>
<keyword evidence="7" id="KW-1278">Translocase</keyword>
<dbReference type="GO" id="GO:0008137">
    <property type="term" value="F:NADH dehydrogenase (ubiquinone) activity"/>
    <property type="evidence" value="ECO:0007669"/>
    <property type="project" value="UniProtKB-UniRule"/>
</dbReference>
<evidence type="ECO:0000256" key="3">
    <source>
        <dbReference type="ARBA" id="ARBA00019907"/>
    </source>
</evidence>
<evidence type="ECO:0000256" key="1">
    <source>
        <dbReference type="ARBA" id="ARBA00004651"/>
    </source>
</evidence>
<comment type="subcellular location">
    <subcellularLocation>
        <location evidence="1 13">Cell membrane</location>
        <topology evidence="1 13">Multi-pass membrane protein</topology>
    </subcellularLocation>
</comment>
<dbReference type="Pfam" id="PF00499">
    <property type="entry name" value="Oxidored_q3"/>
    <property type="match status" value="1"/>
</dbReference>
<feature type="transmembrane region" description="Helical" evidence="13">
    <location>
        <begin position="30"/>
        <end position="50"/>
    </location>
</feature>
<evidence type="ECO:0000256" key="11">
    <source>
        <dbReference type="ARBA" id="ARBA00025811"/>
    </source>
</evidence>
<evidence type="ECO:0000256" key="14">
    <source>
        <dbReference type="SAM" id="MobiDB-lite"/>
    </source>
</evidence>
<dbReference type="Proteomes" id="UP000183107">
    <property type="component" value="Unassembled WGS sequence"/>
</dbReference>
<keyword evidence="9 13" id="KW-0520">NAD</keyword>
<dbReference type="NCBIfam" id="NF005162">
    <property type="entry name" value="PRK06638.1-1"/>
    <property type="match status" value="1"/>
</dbReference>
<keyword evidence="5 13" id="KW-0812">Transmembrane</keyword>
<keyword evidence="10 13" id="KW-0472">Membrane</keyword>
<dbReference type="RefSeq" id="WP_083396595.1">
    <property type="nucleotide sequence ID" value="NZ_FOVJ01000001.1"/>
</dbReference>
<feature type="region of interest" description="Disordered" evidence="14">
    <location>
        <begin position="168"/>
        <end position="189"/>
    </location>
</feature>
<evidence type="ECO:0000256" key="5">
    <source>
        <dbReference type="ARBA" id="ARBA00022692"/>
    </source>
</evidence>
<dbReference type="InterPro" id="IPR042106">
    <property type="entry name" value="Nuo/plastoQ_OxRdtase_6_NuoJ"/>
</dbReference>
<evidence type="ECO:0000256" key="8">
    <source>
        <dbReference type="ARBA" id="ARBA00022989"/>
    </source>
</evidence>
<evidence type="ECO:0000256" key="2">
    <source>
        <dbReference type="ARBA" id="ARBA00005698"/>
    </source>
</evidence>
<keyword evidence="4 13" id="KW-1003">Cell membrane</keyword>
<keyword evidence="6 13" id="KW-0874">Quinone</keyword>
<feature type="transmembrane region" description="Helical" evidence="13">
    <location>
        <begin position="132"/>
        <end position="154"/>
    </location>
</feature>
<feature type="transmembrane region" description="Helical" evidence="13">
    <location>
        <begin position="56"/>
        <end position="76"/>
    </location>
</feature>
<evidence type="ECO:0000256" key="7">
    <source>
        <dbReference type="ARBA" id="ARBA00022967"/>
    </source>
</evidence>
<dbReference type="STRING" id="1266925.GCA_000619905_00786"/>
<evidence type="ECO:0000256" key="13">
    <source>
        <dbReference type="RuleBase" id="RU004429"/>
    </source>
</evidence>
<comment type="similarity">
    <text evidence="2 13">Belongs to the complex I subunit 6 family.</text>
</comment>
<gene>
    <name evidence="15" type="ORF">SAMN05216386_0608</name>
</gene>
<accession>A0A1I4YBD6</accession>
<evidence type="ECO:0000313" key="16">
    <source>
        <dbReference type="Proteomes" id="UP000183107"/>
    </source>
</evidence>
<feature type="transmembrane region" description="Helical" evidence="13">
    <location>
        <begin position="6"/>
        <end position="23"/>
    </location>
</feature>
<dbReference type="EMBL" id="FOVJ01000001">
    <property type="protein sequence ID" value="SFN35367.1"/>
    <property type="molecule type" value="Genomic_DNA"/>
</dbReference>
<evidence type="ECO:0000256" key="9">
    <source>
        <dbReference type="ARBA" id="ARBA00023027"/>
    </source>
</evidence>
<evidence type="ECO:0000256" key="10">
    <source>
        <dbReference type="ARBA" id="ARBA00023136"/>
    </source>
</evidence>
<dbReference type="FunFam" id="1.20.120.1200:FF:000001">
    <property type="entry name" value="NADH-quinone oxidoreductase subunit J"/>
    <property type="match status" value="1"/>
</dbReference>
<feature type="transmembrane region" description="Helical" evidence="13">
    <location>
        <begin position="88"/>
        <end position="112"/>
    </location>
</feature>
<sequence length="189" mass="19554">MEITFYLSGAIAIAATLMVITGLSAVHALLYLIVSLLAVAIVFFVLGAPFAAALEVIIYAGAIMVLFVFVMMMLNLGKAAAAKERDWLNPGMWVGPAILAALLLAELLYIFAQDGGTSPTVVVDAKAVGISLFGPYLLGVELASLLLLAGLVGACHLGWHEEREGDGAGLARRSGQGGVVADGPSRENG</sequence>
<protein>
    <recommendedName>
        <fullName evidence="3 13">NADH-quinone oxidoreductase subunit J</fullName>
        <ecNumber evidence="13">7.1.1.-</ecNumber>
    </recommendedName>
</protein>
<organism evidence="15 16">
    <name type="scientific">Nitrosospira briensis</name>
    <dbReference type="NCBI Taxonomy" id="35799"/>
    <lineage>
        <taxon>Bacteria</taxon>
        <taxon>Pseudomonadati</taxon>
        <taxon>Pseudomonadota</taxon>
        <taxon>Betaproteobacteria</taxon>
        <taxon>Nitrosomonadales</taxon>
        <taxon>Nitrosomonadaceae</taxon>
        <taxon>Nitrosospira</taxon>
    </lineage>
</organism>
<dbReference type="OrthoDB" id="9790848at2"/>
<comment type="catalytic activity">
    <reaction evidence="12 13">
        <text>a quinone + NADH + 5 H(+)(in) = a quinol + NAD(+) + 4 H(+)(out)</text>
        <dbReference type="Rhea" id="RHEA:57888"/>
        <dbReference type="ChEBI" id="CHEBI:15378"/>
        <dbReference type="ChEBI" id="CHEBI:24646"/>
        <dbReference type="ChEBI" id="CHEBI:57540"/>
        <dbReference type="ChEBI" id="CHEBI:57945"/>
        <dbReference type="ChEBI" id="CHEBI:132124"/>
    </reaction>
</comment>
<evidence type="ECO:0000256" key="12">
    <source>
        <dbReference type="ARBA" id="ARBA00047712"/>
    </source>
</evidence>
<dbReference type="PANTHER" id="PTHR33269">
    <property type="entry name" value="NADH-UBIQUINONE OXIDOREDUCTASE CHAIN 6"/>
    <property type="match status" value="1"/>
</dbReference>
<keyword evidence="8 13" id="KW-1133">Transmembrane helix</keyword>
<name>A0A1I4YBD6_9PROT</name>
<dbReference type="EC" id="7.1.1.-" evidence="13"/>
<comment type="subunit">
    <text evidence="11">Composed of 13 different subunits. Subunits NuoA, H, J, K, L, M, N constitute the membrane sector of the complex.</text>
</comment>
<dbReference type="InterPro" id="IPR001457">
    <property type="entry name" value="NADH_UbQ/plastoQ_OxRdtase_su6"/>
</dbReference>
<dbReference type="AlphaFoldDB" id="A0A1I4YBD6"/>
<dbReference type="GO" id="GO:0005886">
    <property type="term" value="C:plasma membrane"/>
    <property type="evidence" value="ECO:0007669"/>
    <property type="project" value="UniProtKB-SubCell"/>
</dbReference>
<evidence type="ECO:0000256" key="4">
    <source>
        <dbReference type="ARBA" id="ARBA00022475"/>
    </source>
</evidence>
<dbReference type="PANTHER" id="PTHR33269:SF17">
    <property type="entry name" value="NADH-UBIQUINONE OXIDOREDUCTASE CHAIN 6"/>
    <property type="match status" value="1"/>
</dbReference>
<evidence type="ECO:0000313" key="15">
    <source>
        <dbReference type="EMBL" id="SFN35367.1"/>
    </source>
</evidence>
<proteinExistence type="inferred from homology"/>
<reference evidence="16" key="1">
    <citation type="submission" date="2016-10" db="EMBL/GenBank/DDBJ databases">
        <authorList>
            <person name="Varghese N."/>
        </authorList>
    </citation>
    <scope>NUCLEOTIDE SEQUENCE [LARGE SCALE GENOMIC DNA]</scope>
    <source>
        <strain evidence="16">Nsp8</strain>
    </source>
</reference>
<evidence type="ECO:0000256" key="6">
    <source>
        <dbReference type="ARBA" id="ARBA00022719"/>
    </source>
</evidence>
<keyword evidence="16" id="KW-1185">Reference proteome</keyword>